<gene>
    <name evidence="3" type="ORF">ACFFRE_07710</name>
</gene>
<evidence type="ECO:0000313" key="3">
    <source>
        <dbReference type="EMBL" id="MFC0082032.1"/>
    </source>
</evidence>
<proteinExistence type="predicted"/>
<feature type="signal peptide" evidence="1">
    <location>
        <begin position="1"/>
        <end position="24"/>
    </location>
</feature>
<dbReference type="Pfam" id="PF01048">
    <property type="entry name" value="PNP_UDP_1"/>
    <property type="match status" value="1"/>
</dbReference>
<evidence type="ECO:0000259" key="2">
    <source>
        <dbReference type="Pfam" id="PF01048"/>
    </source>
</evidence>
<evidence type="ECO:0000313" key="4">
    <source>
        <dbReference type="Proteomes" id="UP001589788"/>
    </source>
</evidence>
<dbReference type="EMBL" id="JBHLYQ010000065">
    <property type="protein sequence ID" value="MFC0082032.1"/>
    <property type="molecule type" value="Genomic_DNA"/>
</dbReference>
<protein>
    <submittedName>
        <fullName evidence="3">Nucleoside phosphorylase</fullName>
    </submittedName>
</protein>
<organism evidence="3 4">
    <name type="scientific">Aciditerrimonas ferrireducens</name>
    <dbReference type="NCBI Taxonomy" id="667306"/>
    <lineage>
        <taxon>Bacteria</taxon>
        <taxon>Bacillati</taxon>
        <taxon>Actinomycetota</taxon>
        <taxon>Acidimicrobiia</taxon>
        <taxon>Acidimicrobiales</taxon>
        <taxon>Acidimicrobiaceae</taxon>
        <taxon>Aciditerrimonas</taxon>
    </lineage>
</organism>
<feature type="chain" id="PRO_5045415813" evidence="1">
    <location>
        <begin position="25"/>
        <end position="403"/>
    </location>
</feature>
<dbReference type="PANTHER" id="PTHR46832">
    <property type="entry name" value="5'-METHYLTHIOADENOSINE/S-ADENOSYLHOMOCYSTEINE NUCLEOSIDASE"/>
    <property type="match status" value="1"/>
</dbReference>
<keyword evidence="1" id="KW-0732">Signal</keyword>
<feature type="domain" description="Nucleoside phosphorylase" evidence="2">
    <location>
        <begin position="46"/>
        <end position="302"/>
    </location>
</feature>
<dbReference type="InterPro" id="IPR035994">
    <property type="entry name" value="Nucleoside_phosphorylase_sf"/>
</dbReference>
<dbReference type="InterPro" id="IPR000845">
    <property type="entry name" value="Nucleoside_phosphorylase_d"/>
</dbReference>
<dbReference type="Proteomes" id="UP001589788">
    <property type="component" value="Unassembled WGS sequence"/>
</dbReference>
<dbReference type="RefSeq" id="WP_377789430.1">
    <property type="nucleotide sequence ID" value="NZ_JBHLYQ010000065.1"/>
</dbReference>
<dbReference type="Gene3D" id="3.40.50.1580">
    <property type="entry name" value="Nucleoside phosphorylase domain"/>
    <property type="match status" value="1"/>
</dbReference>
<dbReference type="PANTHER" id="PTHR46832:SF1">
    <property type="entry name" value="5'-METHYLTHIOADENOSINE_S-ADENOSYLHOMOCYSTEINE NUCLEOSIDASE"/>
    <property type="match status" value="1"/>
</dbReference>
<keyword evidence="4" id="KW-1185">Reference proteome</keyword>
<accession>A0ABV6C6X7</accession>
<name>A0ABV6C6X7_9ACTN</name>
<comment type="caution">
    <text evidence="3">The sequence shown here is derived from an EMBL/GenBank/DDBJ whole genome shotgun (WGS) entry which is preliminary data.</text>
</comment>
<evidence type="ECO:0000256" key="1">
    <source>
        <dbReference type="SAM" id="SignalP"/>
    </source>
</evidence>
<dbReference type="PROSITE" id="PS51257">
    <property type="entry name" value="PROKAR_LIPOPROTEIN"/>
    <property type="match status" value="1"/>
</dbReference>
<sequence>MSRARLVPSLLAGLGLLGAGTGLAACGTSPSASAAAAGLGPKTPLVGIVNAMGMEQAPILAAMHVTGTRIVDGYRFFLGTIDGVPVVEVRSGEKEYAAELATTLMDLTFHVRAAILTGTAGSRNPAVNVGDVVVSGAVVDKSSIHFHDRGFLSPYTGVEMEVTQRSDTEGAIVGGHGAVGPTPKDAASYGSGPSATTKQYVYVEDLAAPKALVEDALAHAPDLGSITVADATGNPKVSGRVANHLLVGVIGSANQWTEPLADQEIQNALYQSDAGENEGMGFAYANAQLGVPWLVVRGISDSPWYPNAYQGVLAADRAAAVGVAVIEHLPHHLPRTPTPFSLLSPQSNAARAGYIVASKVQISPSNLPTAVTFTNQSGATVTEPWPFASEYQFSAGTATTGGS</sequence>
<reference evidence="3 4" key="1">
    <citation type="submission" date="2024-09" db="EMBL/GenBank/DDBJ databases">
        <authorList>
            <person name="Sun Q."/>
            <person name="Mori K."/>
        </authorList>
    </citation>
    <scope>NUCLEOTIDE SEQUENCE [LARGE SCALE GENOMIC DNA]</scope>
    <source>
        <strain evidence="3 4">JCM 15389</strain>
    </source>
</reference>
<dbReference type="SUPFAM" id="SSF53167">
    <property type="entry name" value="Purine and uridine phosphorylases"/>
    <property type="match status" value="1"/>
</dbReference>